<gene>
    <name evidence="2" type="ORF">DU505_18990</name>
</gene>
<dbReference type="OrthoDB" id="8448784at2"/>
<evidence type="ECO:0000313" key="2">
    <source>
        <dbReference type="EMBL" id="RCV86952.1"/>
    </source>
</evidence>
<dbReference type="Pfam" id="PF07511">
    <property type="entry name" value="DUF1525"/>
    <property type="match status" value="1"/>
</dbReference>
<dbReference type="AlphaFoldDB" id="A0A368TS57"/>
<keyword evidence="1" id="KW-0812">Transmembrane</keyword>
<evidence type="ECO:0000313" key="3">
    <source>
        <dbReference type="Proteomes" id="UP000252405"/>
    </source>
</evidence>
<protein>
    <submittedName>
        <fullName evidence="2">TIGR03757 family integrating conjugative element protein</fullName>
    </submittedName>
</protein>
<reference evidence="2 3" key="1">
    <citation type="submission" date="2018-07" db="EMBL/GenBank/DDBJ databases">
        <title>Halomonas montanilacus sp. nov., isolated from Lake Pengyan on Tibetan Plateau.</title>
        <authorList>
            <person name="Lu H."/>
            <person name="Xing P."/>
            <person name="Wu Q."/>
        </authorList>
    </citation>
    <scope>NUCLEOTIDE SEQUENCE [LARGE SCALE GENOMIC DNA]</scope>
    <source>
        <strain evidence="2 3">PYC7W</strain>
    </source>
</reference>
<keyword evidence="3" id="KW-1185">Reference proteome</keyword>
<name>A0A368TS57_9GAMM</name>
<organism evidence="2 3">
    <name type="scientific">Billgrantia montanilacus</name>
    <dbReference type="NCBI Taxonomy" id="2282305"/>
    <lineage>
        <taxon>Bacteria</taxon>
        <taxon>Pseudomonadati</taxon>
        <taxon>Pseudomonadota</taxon>
        <taxon>Gammaproteobacteria</taxon>
        <taxon>Oceanospirillales</taxon>
        <taxon>Halomonadaceae</taxon>
        <taxon>Billgrantia</taxon>
    </lineage>
</organism>
<feature type="transmembrane region" description="Helical" evidence="1">
    <location>
        <begin position="12"/>
        <end position="33"/>
    </location>
</feature>
<dbReference type="InterPro" id="IPR011090">
    <property type="entry name" value="Integr_conj_element_PFL4709"/>
</dbReference>
<dbReference type="NCBIfam" id="TIGR03757">
    <property type="entry name" value="conj_TIGR03757"/>
    <property type="match status" value="1"/>
</dbReference>
<comment type="caution">
    <text evidence="2">The sequence shown here is derived from an EMBL/GenBank/DDBJ whole genome shotgun (WGS) entry which is preliminary data.</text>
</comment>
<keyword evidence="1" id="KW-0472">Membrane</keyword>
<dbReference type="Proteomes" id="UP000252405">
    <property type="component" value="Unassembled WGS sequence"/>
</dbReference>
<accession>A0A368TS57</accession>
<proteinExistence type="predicted"/>
<keyword evidence="1" id="KW-1133">Transmembrane helix</keyword>
<dbReference type="EMBL" id="QPII01000019">
    <property type="protein sequence ID" value="RCV86952.1"/>
    <property type="molecule type" value="Genomic_DNA"/>
</dbReference>
<evidence type="ECO:0000256" key="1">
    <source>
        <dbReference type="SAM" id="Phobius"/>
    </source>
</evidence>
<sequence>MQRQHSNTFPWLARLVVTAVALVPVSVLGQALLSDLHPTARGGYTVEIFTVAGEPVTNVPSGAAVIELDAPARLDAELSEDLPAEADAAKAVMLERMQSPEWEDITKRYAEQHIGVTRAWMLGVESVPAVVVDSQYVVYGEPDVNAALIEILRAREEVAR</sequence>